<evidence type="ECO:0000313" key="4">
    <source>
        <dbReference type="EMBL" id="COV83118.1"/>
    </source>
</evidence>
<dbReference type="Proteomes" id="UP000044938">
    <property type="component" value="Unassembled WGS sequence"/>
</dbReference>
<proteinExistence type="predicted"/>
<organism evidence="4 6">
    <name type="scientific">Mycobacterium tuberculosis</name>
    <dbReference type="NCBI Taxonomy" id="1773"/>
    <lineage>
        <taxon>Bacteria</taxon>
        <taxon>Bacillati</taxon>
        <taxon>Actinomycetota</taxon>
        <taxon>Actinomycetes</taxon>
        <taxon>Mycobacteriales</taxon>
        <taxon>Mycobacteriaceae</taxon>
        <taxon>Mycobacterium</taxon>
        <taxon>Mycobacterium tuberculosis complex</taxon>
    </lineage>
</organism>
<evidence type="ECO:0000313" key="7">
    <source>
        <dbReference type="Proteomes" id="UP000039021"/>
    </source>
</evidence>
<dbReference type="Proteomes" id="UP000050164">
    <property type="component" value="Unassembled WGS sequence"/>
</dbReference>
<reference evidence="6 7" key="3">
    <citation type="submission" date="2015-03" db="EMBL/GenBank/DDBJ databases">
        <authorList>
            <consortium name="Pathogen Informatics"/>
        </authorList>
    </citation>
    <scope>NUCLEOTIDE SEQUENCE [LARGE SCALE GENOMIC DNA]</scope>
    <source>
        <strain evidence="1 10">Bir 185</strain>
        <strain evidence="2 8">D00501624</strain>
        <strain evidence="6">K00500041</strain>
        <strain evidence="3 9">M09401471</strain>
        <strain evidence="7">N09902308</strain>
    </source>
</reference>
<evidence type="ECO:0000313" key="9">
    <source>
        <dbReference type="Proteomes" id="UP000044938"/>
    </source>
</evidence>
<dbReference type="Proteomes" id="UP000039021">
    <property type="component" value="Unassembled WGS sequence"/>
</dbReference>
<dbReference type="EMBL" id="CNFT01001510">
    <property type="protein sequence ID" value="CKT37009.1"/>
    <property type="molecule type" value="Genomic_DNA"/>
</dbReference>
<reference evidence="5" key="2">
    <citation type="submission" date="2015-03" db="EMBL/GenBank/DDBJ databases">
        <authorList>
            <consortium name="Pathogen Informatics"/>
            <person name="Murphy D."/>
        </authorList>
    </citation>
    <scope>NUCLEOTIDE SEQUENCE</scope>
    <source>
        <strain evidence="5">N09902308</strain>
    </source>
</reference>
<evidence type="ECO:0000313" key="10">
    <source>
        <dbReference type="Proteomes" id="UP000050164"/>
    </source>
</evidence>
<dbReference type="EMBL" id="CSAJ01000055">
    <property type="protein sequence ID" value="COV67146.1"/>
    <property type="molecule type" value="Genomic_DNA"/>
</dbReference>
<sequence length="54" mass="5572">MSLVVPTAALRSAVGASSSWVPEAEHPVSTIATTSGVNNAKAQYRVCVQGLDFP</sequence>
<evidence type="ECO:0000313" key="1">
    <source>
        <dbReference type="EMBL" id="CKT37009.1"/>
    </source>
</evidence>
<evidence type="ECO:0000313" key="5">
    <source>
        <dbReference type="EMBL" id="COY00410.1"/>
    </source>
</evidence>
<dbReference type="Proteomes" id="UP000039217">
    <property type="component" value="Unassembled WGS sequence"/>
</dbReference>
<evidence type="ECO:0000313" key="2">
    <source>
        <dbReference type="EMBL" id="CNU79565.1"/>
    </source>
</evidence>
<dbReference type="Proteomes" id="UP000038802">
    <property type="component" value="Unassembled WGS sequence"/>
</dbReference>
<evidence type="ECO:0000313" key="6">
    <source>
        <dbReference type="Proteomes" id="UP000038802"/>
    </source>
</evidence>
<name>A0A0U0U6G9_MYCTX</name>
<protein>
    <submittedName>
        <fullName evidence="4">Uncharacterized protein</fullName>
    </submittedName>
</protein>
<gene>
    <name evidence="2" type="ORF">ERS007661_01186</name>
    <name evidence="4" type="ORF">ERS007703_02128</name>
    <name evidence="3" type="ORF">ERS007720_00693</name>
    <name evidence="5" type="ORF">ERS007739_01997</name>
    <name evidence="1" type="ORF">ERS027659_04310</name>
</gene>
<dbReference type="EMBL" id="CSAE01000215">
    <property type="protein sequence ID" value="COV83118.1"/>
    <property type="molecule type" value="Genomic_DNA"/>
</dbReference>
<evidence type="ECO:0000313" key="3">
    <source>
        <dbReference type="EMBL" id="COV67146.1"/>
    </source>
</evidence>
<dbReference type="EMBL" id="CQQC01000303">
    <property type="protein sequence ID" value="CNU79565.1"/>
    <property type="molecule type" value="Genomic_DNA"/>
</dbReference>
<dbReference type="AlphaFoldDB" id="A0A0U0U6G9"/>
<dbReference type="EMBL" id="CSBK01000850">
    <property type="protein sequence ID" value="COY00410.1"/>
    <property type="molecule type" value="Genomic_DNA"/>
</dbReference>
<accession>A0A0U0U6G9</accession>
<evidence type="ECO:0000313" key="8">
    <source>
        <dbReference type="Proteomes" id="UP000039217"/>
    </source>
</evidence>
<reference evidence="4" key="1">
    <citation type="submission" date="2015-03" db="EMBL/GenBank/DDBJ databases">
        <authorList>
            <person name="Murphy D."/>
        </authorList>
    </citation>
    <scope>NUCLEOTIDE SEQUENCE [LARGE SCALE GENOMIC DNA]</scope>
    <source>
        <strain evidence="4">K00500041</strain>
    </source>
</reference>